<feature type="non-terminal residue" evidence="1">
    <location>
        <position position="1"/>
    </location>
</feature>
<sequence length="65" mass="7140">GWGTFHDVRVDGFHRFDLLDGGSWPGLVLSPRKSEIFSVTLGLEIKLAFDSPSDLTCTSCITDLL</sequence>
<comment type="caution">
    <text evidence="1">The sequence shown here is derived from an EMBL/GenBank/DDBJ whole genome shotgun (WGS) entry which is preliminary data.</text>
</comment>
<protein>
    <submittedName>
        <fullName evidence="1">Uncharacterized protein</fullName>
    </submittedName>
</protein>
<proteinExistence type="predicted"/>
<dbReference type="EMBL" id="JAHQCX010000045">
    <property type="protein sequence ID" value="MBU9729188.1"/>
    <property type="molecule type" value="Genomic_DNA"/>
</dbReference>
<organism evidence="1 2">
    <name type="scientific">Diplocloster modestus</name>
    <dbReference type="NCBI Taxonomy" id="2850322"/>
    <lineage>
        <taxon>Bacteria</taxon>
        <taxon>Bacillati</taxon>
        <taxon>Bacillota</taxon>
        <taxon>Clostridia</taxon>
        <taxon>Lachnospirales</taxon>
        <taxon>Lachnospiraceae</taxon>
        <taxon>Diplocloster</taxon>
    </lineage>
</organism>
<evidence type="ECO:0000313" key="2">
    <source>
        <dbReference type="Proteomes" id="UP001314681"/>
    </source>
</evidence>
<dbReference type="Proteomes" id="UP001314681">
    <property type="component" value="Unassembled WGS sequence"/>
</dbReference>
<name>A0ABS6KFB9_9FIRM</name>
<evidence type="ECO:0000313" key="1">
    <source>
        <dbReference type="EMBL" id="MBU9729188.1"/>
    </source>
</evidence>
<reference evidence="1 2" key="1">
    <citation type="submission" date="2021-06" db="EMBL/GenBank/DDBJ databases">
        <title>Description of novel taxa of the family Lachnospiraceae.</title>
        <authorList>
            <person name="Chaplin A.V."/>
            <person name="Sokolova S.R."/>
            <person name="Pikina A.P."/>
            <person name="Korzhanova M."/>
            <person name="Belova V."/>
            <person name="Korostin D."/>
            <person name="Efimov B.A."/>
        </authorList>
    </citation>
    <scope>NUCLEOTIDE SEQUENCE [LARGE SCALE GENOMIC DNA]</scope>
    <source>
        <strain evidence="1 2">ASD4241</strain>
    </source>
</reference>
<gene>
    <name evidence="1" type="ORF">KTH90_24690</name>
</gene>
<keyword evidence="2" id="KW-1185">Reference proteome</keyword>
<accession>A0ABS6KFB9</accession>
<dbReference type="RefSeq" id="WP_238727624.1">
    <property type="nucleotide sequence ID" value="NZ_JAHQCX010000045.1"/>
</dbReference>